<keyword evidence="5" id="KW-1185">Reference proteome</keyword>
<feature type="transmembrane region" description="Helical" evidence="3">
    <location>
        <begin position="222"/>
        <end position="243"/>
    </location>
</feature>
<reference evidence="5" key="2">
    <citation type="submission" date="2015-04" db="EMBL/GenBank/DDBJ databases">
        <title>A butyrogenic pathway from the amino acid lysine in a human gut commensal.</title>
        <authorList>
            <person name="de Vos W.M."/>
            <person name="Bui N.T.P."/>
            <person name="Plugge C.M."/>
            <person name="Ritari J."/>
        </authorList>
    </citation>
    <scope>NUCLEOTIDE SEQUENCE [LARGE SCALE GENOMIC DNA]</scope>
    <source>
        <strain evidence="5">AF211</strain>
    </source>
</reference>
<feature type="compositionally biased region" description="Basic and acidic residues" evidence="2">
    <location>
        <begin position="296"/>
        <end position="305"/>
    </location>
</feature>
<evidence type="ECO:0000313" key="4">
    <source>
        <dbReference type="EMBL" id="ALP94379.1"/>
    </source>
</evidence>
<accession>A0A0S2W4Y7</accession>
<dbReference type="Proteomes" id="UP000064844">
    <property type="component" value="Chromosome"/>
</dbReference>
<dbReference type="EMBL" id="CP011307">
    <property type="protein sequence ID" value="ALP94379.1"/>
    <property type="molecule type" value="Genomic_DNA"/>
</dbReference>
<keyword evidence="1" id="KW-0175">Coiled coil</keyword>
<keyword evidence="3" id="KW-0472">Membrane</keyword>
<dbReference type="KEGG" id="ibu:IB211_01988c"/>
<gene>
    <name evidence="4" type="ORF">IB211_01988c</name>
</gene>
<reference evidence="4 5" key="1">
    <citation type="journal article" date="2015" name="Nat. Commun.">
        <title>Production of butyrate from lysine and the Amadori product fructoselysine by a human gut commensal.</title>
        <authorList>
            <person name="Bui T.P."/>
            <person name="Ritari J."/>
            <person name="Boeren S."/>
            <person name="de Waard P."/>
            <person name="Plugge C.M."/>
            <person name="de Vos W.M."/>
        </authorList>
    </citation>
    <scope>NUCLEOTIDE SEQUENCE [LARGE SCALE GENOMIC DNA]</scope>
    <source>
        <strain evidence="4 5">AF211</strain>
    </source>
</reference>
<keyword evidence="3" id="KW-0812">Transmembrane</keyword>
<dbReference type="GO" id="GO:0016020">
    <property type="term" value="C:membrane"/>
    <property type="evidence" value="ECO:0007669"/>
    <property type="project" value="InterPro"/>
</dbReference>
<evidence type="ECO:0000256" key="3">
    <source>
        <dbReference type="SAM" id="Phobius"/>
    </source>
</evidence>
<dbReference type="GO" id="GO:0046873">
    <property type="term" value="F:metal ion transmembrane transporter activity"/>
    <property type="evidence" value="ECO:0007669"/>
    <property type="project" value="InterPro"/>
</dbReference>
<dbReference type="InterPro" id="IPR045861">
    <property type="entry name" value="CorA_cytoplasmic_dom"/>
</dbReference>
<dbReference type="STRING" id="1297617.IB211_01988c"/>
<name>A0A0S2W4Y7_9FIRM</name>
<evidence type="ECO:0000313" key="5">
    <source>
        <dbReference type="Proteomes" id="UP000064844"/>
    </source>
</evidence>
<feature type="region of interest" description="Disordered" evidence="2">
    <location>
        <begin position="276"/>
        <end position="305"/>
    </location>
</feature>
<dbReference type="eggNOG" id="ENOG502ZAK4">
    <property type="taxonomic scope" value="Bacteria"/>
</dbReference>
<dbReference type="RefSeq" id="WP_033116466.1">
    <property type="nucleotide sequence ID" value="NZ_CALICV010000140.1"/>
</dbReference>
<evidence type="ECO:0008006" key="6">
    <source>
        <dbReference type="Google" id="ProtNLM"/>
    </source>
</evidence>
<protein>
    <recommendedName>
        <fullName evidence="6">CorA-like Mg2+ transporter protein</fullName>
    </recommendedName>
</protein>
<dbReference type="InterPro" id="IPR002523">
    <property type="entry name" value="MgTranspt_CorA/ZnTranspt_ZntB"/>
</dbReference>
<dbReference type="SUPFAM" id="SSF143865">
    <property type="entry name" value="CorA soluble domain-like"/>
    <property type="match status" value="1"/>
</dbReference>
<organism evidence="4 5">
    <name type="scientific">Intestinimonas butyriciproducens</name>
    <dbReference type="NCBI Taxonomy" id="1297617"/>
    <lineage>
        <taxon>Bacteria</taxon>
        <taxon>Bacillati</taxon>
        <taxon>Bacillota</taxon>
        <taxon>Clostridia</taxon>
        <taxon>Eubacteriales</taxon>
        <taxon>Intestinimonas</taxon>
    </lineage>
</organism>
<sequence>MEALTFFSAMNRGQFREEQGIEGSSYCIFFAPMEELVTQDRMTGREDRVVLELLYGDEMLPGALRVRQVGSNAVVEESTQGAFRAFLEEKPVKYIGQLLMYALQFKIQDLSVRIEGCTGEMKQLEDALDNCIDNSGTYRLLDFRRRYTECGNMVLAVKEILSRIDKGYYPMQMQNSYVLQGEVLMEFRFLEERYELIKSTVLKDFDTYTSITNNNINRNARLLSIISLVGVVLNFMFGSLLAANPLLGIIGGLSVAGLSVGATAVYHVSRRGNAPLPSGRGPIQAFPPLPKFHRKEKQERDQWEK</sequence>
<dbReference type="AlphaFoldDB" id="A0A0S2W4Y7"/>
<evidence type="ECO:0000256" key="2">
    <source>
        <dbReference type="SAM" id="MobiDB-lite"/>
    </source>
</evidence>
<evidence type="ECO:0000256" key="1">
    <source>
        <dbReference type="SAM" id="Coils"/>
    </source>
</evidence>
<dbReference type="Pfam" id="PF01544">
    <property type="entry name" value="CorA"/>
    <property type="match status" value="1"/>
</dbReference>
<proteinExistence type="predicted"/>
<feature type="transmembrane region" description="Helical" evidence="3">
    <location>
        <begin position="249"/>
        <end position="268"/>
    </location>
</feature>
<keyword evidence="3" id="KW-1133">Transmembrane helix</keyword>
<feature type="coiled-coil region" evidence="1">
    <location>
        <begin position="107"/>
        <end position="134"/>
    </location>
</feature>